<dbReference type="AlphaFoldDB" id="A0A074ZGJ2"/>
<evidence type="ECO:0000313" key="8">
    <source>
        <dbReference type="EMBL" id="KER26406.1"/>
    </source>
</evidence>
<dbReference type="EMBL" id="KL596748">
    <property type="protein sequence ID" value="KER26406.1"/>
    <property type="molecule type" value="Genomic_DNA"/>
</dbReference>
<evidence type="ECO:0000313" key="9">
    <source>
        <dbReference type="Proteomes" id="UP000054324"/>
    </source>
</evidence>
<dbReference type="GO" id="GO:0004844">
    <property type="term" value="F:uracil DNA N-glycosylase activity"/>
    <property type="evidence" value="ECO:0007669"/>
    <property type="project" value="InterPro"/>
</dbReference>
<organism evidence="8 9">
    <name type="scientific">Opisthorchis viverrini</name>
    <name type="common">Southeast Asian liver fluke</name>
    <dbReference type="NCBI Taxonomy" id="6198"/>
    <lineage>
        <taxon>Eukaryota</taxon>
        <taxon>Metazoa</taxon>
        <taxon>Spiralia</taxon>
        <taxon>Lophotrochozoa</taxon>
        <taxon>Platyhelminthes</taxon>
        <taxon>Trematoda</taxon>
        <taxon>Digenea</taxon>
        <taxon>Opisthorchiida</taxon>
        <taxon>Opisthorchiata</taxon>
        <taxon>Opisthorchiidae</taxon>
        <taxon>Opisthorchis</taxon>
    </lineage>
</organism>
<dbReference type="PANTHER" id="PTHR11264:SF0">
    <property type="entry name" value="URACIL-DNA GLYCOSYLASE"/>
    <property type="match status" value="1"/>
</dbReference>
<dbReference type="OrthoDB" id="10031947at2759"/>
<keyword evidence="3" id="KW-0378">Hydrolase</keyword>
<keyword evidence="9" id="KW-1185">Reference proteome</keyword>
<gene>
    <name evidence="8" type="ORF">T265_13997</name>
</gene>
<evidence type="ECO:0000256" key="4">
    <source>
        <dbReference type="ARBA" id="ARBA00023204"/>
    </source>
</evidence>
<evidence type="ECO:0000256" key="6">
    <source>
        <dbReference type="SAM" id="MobiDB-lite"/>
    </source>
</evidence>
<dbReference type="InterPro" id="IPR018085">
    <property type="entry name" value="Ura-DNA_Glyclase_AS"/>
</dbReference>
<dbReference type="Proteomes" id="UP000054324">
    <property type="component" value="Unassembled WGS sequence"/>
</dbReference>
<dbReference type="Gene3D" id="3.40.470.10">
    <property type="entry name" value="Uracil-DNA glycosylase-like domain"/>
    <property type="match status" value="1"/>
</dbReference>
<accession>A0A074ZGJ2</accession>
<dbReference type="InterPro" id="IPR005122">
    <property type="entry name" value="Uracil-DNA_glycosylase-like"/>
</dbReference>
<dbReference type="KEGG" id="ovi:T265_13997"/>
<evidence type="ECO:0000256" key="1">
    <source>
        <dbReference type="ARBA" id="ARBA00008184"/>
    </source>
</evidence>
<dbReference type="GeneID" id="20328164"/>
<proteinExistence type="inferred from homology"/>
<dbReference type="RefSeq" id="XP_009169846.1">
    <property type="nucleotide sequence ID" value="XM_009171582.1"/>
</dbReference>
<dbReference type="CTD" id="20328164"/>
<dbReference type="CDD" id="cd10027">
    <property type="entry name" value="UDG-F1-like"/>
    <property type="match status" value="1"/>
</dbReference>
<dbReference type="NCBIfam" id="NF003592">
    <property type="entry name" value="PRK05254.1-5"/>
    <property type="match status" value="1"/>
</dbReference>
<dbReference type="GO" id="GO:0005634">
    <property type="term" value="C:nucleus"/>
    <property type="evidence" value="ECO:0007669"/>
    <property type="project" value="TreeGrafter"/>
</dbReference>
<dbReference type="PROSITE" id="PS00130">
    <property type="entry name" value="U_DNA_GLYCOSYLASE"/>
    <property type="match status" value="1"/>
</dbReference>
<feature type="region of interest" description="Disordered" evidence="6">
    <location>
        <begin position="25"/>
        <end position="102"/>
    </location>
</feature>
<dbReference type="SUPFAM" id="SSF52141">
    <property type="entry name" value="Uracil-DNA glycosylase-like"/>
    <property type="match status" value="1"/>
</dbReference>
<dbReference type="InterPro" id="IPR036895">
    <property type="entry name" value="Uracil-DNA_glycosylase-like_sf"/>
</dbReference>
<evidence type="ECO:0000256" key="2">
    <source>
        <dbReference type="ARBA" id="ARBA00022763"/>
    </source>
</evidence>
<evidence type="ECO:0000256" key="3">
    <source>
        <dbReference type="ARBA" id="ARBA00022801"/>
    </source>
</evidence>
<dbReference type="SMART" id="SM00986">
    <property type="entry name" value="UDG"/>
    <property type="match status" value="1"/>
</dbReference>
<feature type="compositionally biased region" description="Basic and acidic residues" evidence="6">
    <location>
        <begin position="72"/>
        <end position="81"/>
    </location>
</feature>
<feature type="active site" description="Proton acceptor" evidence="5">
    <location>
        <position position="200"/>
    </location>
</feature>
<evidence type="ECO:0000259" key="7">
    <source>
        <dbReference type="SMART" id="SM00986"/>
    </source>
</evidence>
<comment type="similarity">
    <text evidence="1">Belongs to the uracil-DNA glycosylase (UDG) superfamily. UNG family.</text>
</comment>
<dbReference type="GO" id="GO:0097510">
    <property type="term" value="P:base-excision repair, AP site formation via deaminated base removal"/>
    <property type="evidence" value="ECO:0007669"/>
    <property type="project" value="TreeGrafter"/>
</dbReference>
<name>A0A074ZGJ2_OPIVI</name>
<dbReference type="STRING" id="6198.A0A074ZGJ2"/>
<dbReference type="SMART" id="SM00987">
    <property type="entry name" value="UreE_C"/>
    <property type="match status" value="1"/>
</dbReference>
<reference evidence="8 9" key="1">
    <citation type="submission" date="2013-11" db="EMBL/GenBank/DDBJ databases">
        <title>Opisthorchis viverrini - life in the bile duct.</title>
        <authorList>
            <person name="Young N.D."/>
            <person name="Nagarajan N."/>
            <person name="Lin S.J."/>
            <person name="Korhonen P.K."/>
            <person name="Jex A.R."/>
            <person name="Hall R.S."/>
            <person name="Safavi-Hemami H."/>
            <person name="Kaewkong W."/>
            <person name="Bertrand D."/>
            <person name="Gao S."/>
            <person name="Seet Q."/>
            <person name="Wongkham S."/>
            <person name="Teh B.T."/>
            <person name="Wongkham C."/>
            <person name="Intapan P.M."/>
            <person name="Maleewong W."/>
            <person name="Yang X."/>
            <person name="Hu M."/>
            <person name="Wang Z."/>
            <person name="Hofmann A."/>
            <person name="Sternberg P.W."/>
            <person name="Tan P."/>
            <person name="Wang J."/>
            <person name="Gasser R.B."/>
        </authorList>
    </citation>
    <scope>NUCLEOTIDE SEQUENCE [LARGE SCALE GENOMIC DNA]</scope>
</reference>
<dbReference type="NCBIfam" id="TIGR00628">
    <property type="entry name" value="ung"/>
    <property type="match status" value="1"/>
</dbReference>
<sequence length="396" mass="43400">MPKLPYVNQKPLTAFFTSPKAVAKLPDAKENSITPASPAETPKSARTPEKRALEEICPSNTNGQPNVDDDVESTKRPRVESDTAQQIKSPPPSAWGSFPLGKSSTSALGREDLNKKLAEIKRKLASRPTRSVLTLIQGLHPEWACVLQQQIESERFQKLADFVAGERARPTAVYPPCEQVFTWSQLCPPSSVRVVILGQDPYHGPKQAHGLAFSVQRPLPPPPSLINMYKEIRSGLPESAGNLEWSPKHGDLSGWARQGVLLLNAVLTVRASSPNSHKDQGWELLTDAVIRHLSKDKSVSTGDKTQGDYGNIRQRMNSLRDMDKEPTCPLRIQPSRTKILMKTSPKVVTVSAESAVCLSKATVRPTPFDLPSFCVGTIPWRTSFQSVEASGFATGL</sequence>
<dbReference type="GO" id="GO:0005739">
    <property type="term" value="C:mitochondrion"/>
    <property type="evidence" value="ECO:0007669"/>
    <property type="project" value="TreeGrafter"/>
</dbReference>
<keyword evidence="4" id="KW-0234">DNA repair</keyword>
<dbReference type="PANTHER" id="PTHR11264">
    <property type="entry name" value="URACIL-DNA GLYCOSYLASE"/>
    <property type="match status" value="1"/>
</dbReference>
<feature type="domain" description="Uracil-DNA glycosylase-like" evidence="7">
    <location>
        <begin position="185"/>
        <end position="374"/>
    </location>
</feature>
<dbReference type="InterPro" id="IPR002043">
    <property type="entry name" value="UDG_fam1"/>
</dbReference>
<dbReference type="Pfam" id="PF03167">
    <property type="entry name" value="UDG"/>
    <property type="match status" value="1"/>
</dbReference>
<evidence type="ECO:0000256" key="5">
    <source>
        <dbReference type="PROSITE-ProRule" id="PRU10072"/>
    </source>
</evidence>
<keyword evidence="2" id="KW-0227">DNA damage</keyword>
<protein>
    <recommendedName>
        <fullName evidence="7">Uracil-DNA glycosylase-like domain-containing protein</fullName>
    </recommendedName>
</protein>